<evidence type="ECO:0000313" key="7">
    <source>
        <dbReference type="EMBL" id="KIV80397.1"/>
    </source>
</evidence>
<evidence type="ECO:0000256" key="2">
    <source>
        <dbReference type="ARBA" id="ARBA00023125"/>
    </source>
</evidence>
<dbReference type="SMART" id="SM00066">
    <property type="entry name" value="GAL4"/>
    <property type="match status" value="1"/>
</dbReference>
<dbReference type="STRING" id="1016849.A0A0D1YBL4"/>
<dbReference type="GO" id="GO:0008270">
    <property type="term" value="F:zinc ion binding"/>
    <property type="evidence" value="ECO:0007669"/>
    <property type="project" value="InterPro"/>
</dbReference>
<evidence type="ECO:0000313" key="8">
    <source>
        <dbReference type="Proteomes" id="UP000053599"/>
    </source>
</evidence>
<dbReference type="GO" id="GO:0000981">
    <property type="term" value="F:DNA-binding transcription factor activity, RNA polymerase II-specific"/>
    <property type="evidence" value="ECO:0007669"/>
    <property type="project" value="InterPro"/>
</dbReference>
<dbReference type="PANTHER" id="PTHR47840:SF1">
    <property type="entry name" value="ZN(II)2CYS6 TRANSCRIPTION FACTOR (EUROFUNG)"/>
    <property type="match status" value="1"/>
</dbReference>
<dbReference type="InterPro" id="IPR036864">
    <property type="entry name" value="Zn2-C6_fun-type_DNA-bd_sf"/>
</dbReference>
<dbReference type="CDD" id="cd00067">
    <property type="entry name" value="GAL4"/>
    <property type="match status" value="1"/>
</dbReference>
<dbReference type="AlphaFoldDB" id="A0A0D1YBL4"/>
<dbReference type="InterPro" id="IPR001138">
    <property type="entry name" value="Zn2Cys6_DnaBD"/>
</dbReference>
<accession>A0A0D1YBL4</accession>
<dbReference type="PROSITE" id="PS50048">
    <property type="entry name" value="ZN2_CY6_FUNGAL_2"/>
    <property type="match status" value="1"/>
</dbReference>
<keyword evidence="3" id="KW-0804">Transcription</keyword>
<organism evidence="7 8">
    <name type="scientific">Exophiala sideris</name>
    <dbReference type="NCBI Taxonomy" id="1016849"/>
    <lineage>
        <taxon>Eukaryota</taxon>
        <taxon>Fungi</taxon>
        <taxon>Dikarya</taxon>
        <taxon>Ascomycota</taxon>
        <taxon>Pezizomycotina</taxon>
        <taxon>Eurotiomycetes</taxon>
        <taxon>Chaetothyriomycetidae</taxon>
        <taxon>Chaetothyriales</taxon>
        <taxon>Herpotrichiellaceae</taxon>
        <taxon>Exophiala</taxon>
    </lineage>
</organism>
<gene>
    <name evidence="7" type="ORF">PV11_07898</name>
</gene>
<sequence>MNKSHFRGLRGLFLDGNHPTPHPKMRKGTRSCYECRRRKTKCIFAEENPLKCRECYARGAPCVDQGTVPVSLSCPLYPSSKHSGAEGNPQSYSLRERVARLEDFIETYLLEEDNLVTADARSALREHRTSRPGEQPLGTPMSPEQDLPQKDNVDAAVPAGANPSRQTTPSTDQSPVLSLFNNHVITQVEVSAKPSEKRLTTLFPPLSK</sequence>
<feature type="region of interest" description="Disordered" evidence="5">
    <location>
        <begin position="124"/>
        <end position="178"/>
    </location>
</feature>
<feature type="domain" description="Zn(2)-C6 fungal-type" evidence="6">
    <location>
        <begin position="31"/>
        <end position="64"/>
    </location>
</feature>
<name>A0A0D1YBL4_9EURO</name>
<feature type="compositionally biased region" description="Polar residues" evidence="5">
    <location>
        <begin position="163"/>
        <end position="178"/>
    </location>
</feature>
<keyword evidence="4" id="KW-0539">Nucleus</keyword>
<dbReference type="HOGENOM" id="CLU_1320903_0_0_1"/>
<protein>
    <recommendedName>
        <fullName evidence="6">Zn(2)-C6 fungal-type domain-containing protein</fullName>
    </recommendedName>
</protein>
<reference evidence="7 8" key="1">
    <citation type="submission" date="2015-01" db="EMBL/GenBank/DDBJ databases">
        <title>The Genome Sequence of Exophiala sideris CBS121828.</title>
        <authorList>
            <consortium name="The Broad Institute Genomics Platform"/>
            <person name="Cuomo C."/>
            <person name="de Hoog S."/>
            <person name="Gorbushina A."/>
            <person name="Stielow B."/>
            <person name="Teixiera M."/>
            <person name="Abouelleil A."/>
            <person name="Chapman S.B."/>
            <person name="Priest M."/>
            <person name="Young S.K."/>
            <person name="Wortman J."/>
            <person name="Nusbaum C."/>
            <person name="Birren B."/>
        </authorList>
    </citation>
    <scope>NUCLEOTIDE SEQUENCE [LARGE SCALE GENOMIC DNA]</scope>
    <source>
        <strain evidence="7 8">CBS 121828</strain>
    </source>
</reference>
<proteinExistence type="predicted"/>
<evidence type="ECO:0000256" key="3">
    <source>
        <dbReference type="ARBA" id="ARBA00023163"/>
    </source>
</evidence>
<dbReference type="PROSITE" id="PS00463">
    <property type="entry name" value="ZN2_CY6_FUNGAL_1"/>
    <property type="match status" value="1"/>
</dbReference>
<keyword evidence="2" id="KW-0238">DNA-binding</keyword>
<evidence type="ECO:0000259" key="6">
    <source>
        <dbReference type="PROSITE" id="PS50048"/>
    </source>
</evidence>
<dbReference type="Pfam" id="PF00172">
    <property type="entry name" value="Zn_clus"/>
    <property type="match status" value="1"/>
</dbReference>
<evidence type="ECO:0000256" key="5">
    <source>
        <dbReference type="SAM" id="MobiDB-lite"/>
    </source>
</evidence>
<dbReference type="PANTHER" id="PTHR47840">
    <property type="entry name" value="ZN(II)2CYS6 TRANSCRIPTION FACTOR (EUROFUNG)-RELATED"/>
    <property type="match status" value="1"/>
</dbReference>
<dbReference type="GO" id="GO:0003677">
    <property type="term" value="F:DNA binding"/>
    <property type="evidence" value="ECO:0007669"/>
    <property type="project" value="UniProtKB-KW"/>
</dbReference>
<dbReference type="Gene3D" id="4.10.240.10">
    <property type="entry name" value="Zn(2)-C6 fungal-type DNA-binding domain"/>
    <property type="match status" value="1"/>
</dbReference>
<dbReference type="SUPFAM" id="SSF57701">
    <property type="entry name" value="Zn2/Cys6 DNA-binding domain"/>
    <property type="match status" value="1"/>
</dbReference>
<dbReference type="OrthoDB" id="5392779at2759"/>
<dbReference type="EMBL" id="KN846953">
    <property type="protein sequence ID" value="KIV80397.1"/>
    <property type="molecule type" value="Genomic_DNA"/>
</dbReference>
<keyword evidence="1" id="KW-0805">Transcription regulation</keyword>
<dbReference type="Proteomes" id="UP000053599">
    <property type="component" value="Unassembled WGS sequence"/>
</dbReference>
<evidence type="ECO:0000256" key="4">
    <source>
        <dbReference type="ARBA" id="ARBA00023242"/>
    </source>
</evidence>
<evidence type="ECO:0000256" key="1">
    <source>
        <dbReference type="ARBA" id="ARBA00023015"/>
    </source>
</evidence>